<sequence length="136" mass="15852">MRHKRNDLPEIFDESIYKLLKSVDSFFENALGRISSTIRPLPLGIKTFETPDHFLIEVEGVTKEQLRYNVIDGFLRIEVEESKESIFQNAKNGFSSEERSYQRVERFIPISKGLTKKDIVTTYNDGVTTFYIPKVR</sequence>
<evidence type="ECO:0000256" key="2">
    <source>
        <dbReference type="RuleBase" id="RU003616"/>
    </source>
</evidence>
<organism evidence="4 5">
    <name type="scientific">Halobacillus mangrovi</name>
    <dbReference type="NCBI Taxonomy" id="402384"/>
    <lineage>
        <taxon>Bacteria</taxon>
        <taxon>Bacillati</taxon>
        <taxon>Bacillota</taxon>
        <taxon>Bacilli</taxon>
        <taxon>Bacillales</taxon>
        <taxon>Bacillaceae</taxon>
        <taxon>Halobacillus</taxon>
    </lineage>
</organism>
<gene>
    <name evidence="4" type="ORF">HM131_11990</name>
</gene>
<dbReference type="Pfam" id="PF00011">
    <property type="entry name" value="HSP20"/>
    <property type="match status" value="1"/>
</dbReference>
<dbReference type="STRING" id="402384.HM131_11990"/>
<evidence type="ECO:0000256" key="1">
    <source>
        <dbReference type="PROSITE-ProRule" id="PRU00285"/>
    </source>
</evidence>
<comment type="similarity">
    <text evidence="1 2">Belongs to the small heat shock protein (HSP20) family.</text>
</comment>
<keyword evidence="5" id="KW-1185">Reference proteome</keyword>
<feature type="domain" description="SHSP" evidence="3">
    <location>
        <begin position="32"/>
        <end position="136"/>
    </location>
</feature>
<accession>A0A1W5ZW65</accession>
<dbReference type="EMBL" id="CP020772">
    <property type="protein sequence ID" value="ARI77519.1"/>
    <property type="molecule type" value="Genomic_DNA"/>
</dbReference>
<dbReference type="InterPro" id="IPR002068">
    <property type="entry name" value="A-crystallin/Hsp20_dom"/>
</dbReference>
<proteinExistence type="inferred from homology"/>
<dbReference type="Gene3D" id="2.60.40.790">
    <property type="match status" value="1"/>
</dbReference>
<evidence type="ECO:0000313" key="4">
    <source>
        <dbReference type="EMBL" id="ARI77519.1"/>
    </source>
</evidence>
<name>A0A1W5ZW65_9BACI</name>
<dbReference type="AlphaFoldDB" id="A0A1W5ZW65"/>
<protein>
    <recommendedName>
        <fullName evidence="3">SHSP domain-containing protein</fullName>
    </recommendedName>
</protein>
<dbReference type="KEGG" id="hmn:HM131_11990"/>
<evidence type="ECO:0000259" key="3">
    <source>
        <dbReference type="PROSITE" id="PS01031"/>
    </source>
</evidence>
<evidence type="ECO:0000313" key="5">
    <source>
        <dbReference type="Proteomes" id="UP000192527"/>
    </source>
</evidence>
<dbReference type="OrthoDB" id="1806521at2"/>
<dbReference type="Proteomes" id="UP000192527">
    <property type="component" value="Chromosome"/>
</dbReference>
<dbReference type="CDD" id="cd06464">
    <property type="entry name" value="ACD_sHsps-like"/>
    <property type="match status" value="1"/>
</dbReference>
<dbReference type="RefSeq" id="WP_085029984.1">
    <property type="nucleotide sequence ID" value="NZ_CP020772.1"/>
</dbReference>
<dbReference type="SUPFAM" id="SSF49764">
    <property type="entry name" value="HSP20-like chaperones"/>
    <property type="match status" value="1"/>
</dbReference>
<dbReference type="PROSITE" id="PS01031">
    <property type="entry name" value="SHSP"/>
    <property type="match status" value="1"/>
</dbReference>
<dbReference type="InterPro" id="IPR008978">
    <property type="entry name" value="HSP20-like_chaperone"/>
</dbReference>
<reference evidence="4 5" key="1">
    <citation type="submission" date="2017-04" db="EMBL/GenBank/DDBJ databases">
        <title>The whole genome sequencing and assembly of Halobacillus mangrovi strain.</title>
        <authorList>
            <person name="Lee S.-J."/>
            <person name="Park M.-K."/>
            <person name="Kim J.-Y."/>
            <person name="Lee Y.-J."/>
            <person name="Yi H."/>
            <person name="Bahn Y.-S."/>
            <person name="Kim J.F."/>
            <person name="Lee D.-W."/>
        </authorList>
    </citation>
    <scope>NUCLEOTIDE SEQUENCE [LARGE SCALE GENOMIC DNA]</scope>
    <source>
        <strain evidence="4 5">KTB 131</strain>
    </source>
</reference>